<dbReference type="EMBL" id="JBHFFA010000004">
    <property type="protein sequence ID" value="KAL2628545.1"/>
    <property type="molecule type" value="Genomic_DNA"/>
</dbReference>
<keyword evidence="3" id="KW-1185">Reference proteome</keyword>
<reference evidence="2 3" key="1">
    <citation type="submission" date="2024-09" db="EMBL/GenBank/DDBJ databases">
        <title>Chromosome-scale assembly of Riccia fluitans.</title>
        <authorList>
            <person name="Paukszto L."/>
            <person name="Sawicki J."/>
            <person name="Karawczyk K."/>
            <person name="Piernik-Szablinska J."/>
            <person name="Szczecinska M."/>
            <person name="Mazdziarz M."/>
        </authorList>
    </citation>
    <scope>NUCLEOTIDE SEQUENCE [LARGE SCALE GENOMIC DNA]</scope>
    <source>
        <strain evidence="2">Rf_01</strain>
        <tissue evidence="2">Aerial parts of the thallus</tissue>
    </source>
</reference>
<dbReference type="Pfam" id="PF13837">
    <property type="entry name" value="Myb_DNA-bind_4"/>
    <property type="match status" value="1"/>
</dbReference>
<dbReference type="Gene3D" id="1.10.10.60">
    <property type="entry name" value="Homeodomain-like"/>
    <property type="match status" value="1"/>
</dbReference>
<dbReference type="Proteomes" id="UP001605036">
    <property type="component" value="Unassembled WGS sequence"/>
</dbReference>
<dbReference type="AlphaFoldDB" id="A0ABD1YCZ5"/>
<dbReference type="PANTHER" id="PTHR31307">
    <property type="entry name" value="TRIHELIX TRANSCRIPTION FACTOR ASIL2"/>
    <property type="match status" value="1"/>
</dbReference>
<dbReference type="InterPro" id="IPR044823">
    <property type="entry name" value="ASIL1/2-like"/>
</dbReference>
<proteinExistence type="predicted"/>
<feature type="domain" description="Myb/SANT-like DNA-binding" evidence="1">
    <location>
        <begin position="94"/>
        <end position="166"/>
    </location>
</feature>
<gene>
    <name evidence="2" type="ORF">R1flu_013231</name>
</gene>
<evidence type="ECO:0000259" key="1">
    <source>
        <dbReference type="Pfam" id="PF13837"/>
    </source>
</evidence>
<evidence type="ECO:0000313" key="3">
    <source>
        <dbReference type="Proteomes" id="UP001605036"/>
    </source>
</evidence>
<accession>A0ABD1YCZ5</accession>
<organism evidence="2 3">
    <name type="scientific">Riccia fluitans</name>
    <dbReference type="NCBI Taxonomy" id="41844"/>
    <lineage>
        <taxon>Eukaryota</taxon>
        <taxon>Viridiplantae</taxon>
        <taxon>Streptophyta</taxon>
        <taxon>Embryophyta</taxon>
        <taxon>Marchantiophyta</taxon>
        <taxon>Marchantiopsida</taxon>
        <taxon>Marchantiidae</taxon>
        <taxon>Marchantiales</taxon>
        <taxon>Ricciaceae</taxon>
        <taxon>Riccia</taxon>
    </lineage>
</organism>
<name>A0ABD1YCZ5_9MARC</name>
<protein>
    <recommendedName>
        <fullName evidence="1">Myb/SANT-like DNA-binding domain-containing protein</fullName>
    </recommendedName>
</protein>
<dbReference type="InterPro" id="IPR044822">
    <property type="entry name" value="Myb_DNA-bind_4"/>
</dbReference>
<dbReference type="PANTHER" id="PTHR31307:SF63">
    <property type="entry name" value="MYB_SANT-LIKE DNA-BINDING DOMAIN-CONTAINING PROTEIN"/>
    <property type="match status" value="1"/>
</dbReference>
<evidence type="ECO:0000313" key="2">
    <source>
        <dbReference type="EMBL" id="KAL2628545.1"/>
    </source>
</evidence>
<sequence>MDTMDSLGLGEDDEVRVGSLVAEVREISMGDRVDDGMASDECLKLWMEAEANCDAAREHRFDVVNIDNRIPLAEDVGLVENMMHPQSPITWEKEEWTPAAVIVLLEAYEERLGEVNNGNLKAKDWEEVAALVNRHCEGTRSLVGVKQCKRKVYALRRWYRTIRTRQAPYRPVGYEVNVLMVLDRIMTPYPYQAGLPGGIDAGESGLLRTWRLTSDFSSEEGASVLMEVSSVSRKPQLSSVVGSSCRGTEAHQRVEYRRESLGSQF</sequence>
<comment type="caution">
    <text evidence="2">The sequence shown here is derived from an EMBL/GenBank/DDBJ whole genome shotgun (WGS) entry which is preliminary data.</text>
</comment>